<dbReference type="SUPFAM" id="SSF51621">
    <property type="entry name" value="Phosphoenolpyruvate/pyruvate domain"/>
    <property type="match status" value="1"/>
</dbReference>
<dbReference type="Pfam" id="PF13714">
    <property type="entry name" value="PEP_mutase"/>
    <property type="match status" value="1"/>
</dbReference>
<dbReference type="STRING" id="69332.A0A388M229"/>
<reference evidence="2 3" key="1">
    <citation type="journal article" date="2018" name="Cell">
        <title>The Chara Genome: Secondary Complexity and Implications for Plant Terrestrialization.</title>
        <authorList>
            <person name="Nishiyama T."/>
            <person name="Sakayama H."/>
            <person name="Vries J.D."/>
            <person name="Buschmann H."/>
            <person name="Saint-Marcoux D."/>
            <person name="Ullrich K.K."/>
            <person name="Haas F.B."/>
            <person name="Vanderstraeten L."/>
            <person name="Becker D."/>
            <person name="Lang D."/>
            <person name="Vosolsobe S."/>
            <person name="Rombauts S."/>
            <person name="Wilhelmsson P.K.I."/>
            <person name="Janitza P."/>
            <person name="Kern R."/>
            <person name="Heyl A."/>
            <person name="Rumpler F."/>
            <person name="Villalobos L.I.A.C."/>
            <person name="Clay J.M."/>
            <person name="Skokan R."/>
            <person name="Toyoda A."/>
            <person name="Suzuki Y."/>
            <person name="Kagoshima H."/>
            <person name="Schijlen E."/>
            <person name="Tajeshwar N."/>
            <person name="Catarino B."/>
            <person name="Hetherington A.J."/>
            <person name="Saltykova A."/>
            <person name="Bonnot C."/>
            <person name="Breuninger H."/>
            <person name="Symeonidi A."/>
            <person name="Radhakrishnan G.V."/>
            <person name="Van Nieuwerburgh F."/>
            <person name="Deforce D."/>
            <person name="Chang C."/>
            <person name="Karol K.G."/>
            <person name="Hedrich R."/>
            <person name="Ulvskov P."/>
            <person name="Glockner G."/>
            <person name="Delwiche C.F."/>
            <person name="Petrasek J."/>
            <person name="Van de Peer Y."/>
            <person name="Friml J."/>
            <person name="Beilby M."/>
            <person name="Dolan L."/>
            <person name="Kohara Y."/>
            <person name="Sugano S."/>
            <person name="Fujiyama A."/>
            <person name="Delaux P.-M."/>
            <person name="Quint M."/>
            <person name="TheiBen G."/>
            <person name="Hagemann M."/>
            <person name="Harholt J."/>
            <person name="Dunand C."/>
            <person name="Zachgo S."/>
            <person name="Langdale J."/>
            <person name="Maumus F."/>
            <person name="Straeten D.V.D."/>
            <person name="Gould S.B."/>
            <person name="Rensing S.A."/>
        </authorList>
    </citation>
    <scope>NUCLEOTIDE SEQUENCE [LARGE SCALE GENOMIC DNA]</scope>
    <source>
        <strain evidence="2 3">S276</strain>
    </source>
</reference>
<dbReference type="EMBL" id="BFEA01000678">
    <property type="protein sequence ID" value="GBG88532.1"/>
    <property type="molecule type" value="Genomic_DNA"/>
</dbReference>
<feature type="region of interest" description="Disordered" evidence="1">
    <location>
        <begin position="37"/>
        <end position="68"/>
    </location>
</feature>
<dbReference type="Gene3D" id="3.20.20.60">
    <property type="entry name" value="Phosphoenolpyruvate-binding domains"/>
    <property type="match status" value="1"/>
</dbReference>
<feature type="compositionally biased region" description="Basic and acidic residues" evidence="1">
    <location>
        <begin position="519"/>
        <end position="536"/>
    </location>
</feature>
<dbReference type="InterPro" id="IPR039556">
    <property type="entry name" value="ICL/PEPM"/>
</dbReference>
<dbReference type="CDD" id="cd00377">
    <property type="entry name" value="ICL_PEPM"/>
    <property type="match status" value="1"/>
</dbReference>
<keyword evidence="3" id="KW-1185">Reference proteome</keyword>
<dbReference type="InterPro" id="IPR040442">
    <property type="entry name" value="Pyrv_kinase-like_dom_sf"/>
</dbReference>
<dbReference type="PANTHER" id="PTHR42905:SF2">
    <property type="entry name" value="PHOSPHOENOLPYRUVATE CARBOXYLASE FAMILY PROTEIN"/>
    <property type="match status" value="1"/>
</dbReference>
<organism evidence="2 3">
    <name type="scientific">Chara braunii</name>
    <name type="common">Braun's stonewort</name>
    <dbReference type="NCBI Taxonomy" id="69332"/>
    <lineage>
        <taxon>Eukaryota</taxon>
        <taxon>Viridiplantae</taxon>
        <taxon>Streptophyta</taxon>
        <taxon>Charophyceae</taxon>
        <taxon>Charales</taxon>
        <taxon>Characeae</taxon>
        <taxon>Chara</taxon>
    </lineage>
</organism>
<dbReference type="Proteomes" id="UP000265515">
    <property type="component" value="Unassembled WGS sequence"/>
</dbReference>
<proteinExistence type="predicted"/>
<comment type="caution">
    <text evidence="2">The sequence shown here is derived from an EMBL/GenBank/DDBJ whole genome shotgun (WGS) entry which is preliminary data.</text>
</comment>
<sequence length="646" mass="68787">MTMSSPSIGGISSMLRFAERSASASASASVCGTPVSQAVAHSPPWLPLDGRRRRGRRREGPLGAGGKIWQSSSTFSTTKLWGEGEKRTAMAAMAAMAWRRRATSLRKSSADDDFLITSSANYYWASSRKKTIMVMAAATSSSGMMDGRDRSAGVDDTGARPSEGATVGIPLFPALVDRARKVARLRELMTTVPGIHQGPACHDAISARLVERAGFDVAFMSGFCVAASRLGLPDCGLISYGEMVEQAFLIASAVSIPVIADGDTGYGNPLNVKRTVRGYMQAGVAGILIEDQVLPKACGHTKAKGVVSREEAVMRVRAAVDARAECDGDIVIFARSDARQAVSFEEALWRVQAFADEGADVVFIDALASVEEMQTFCRDVCPGVPKMANMLEGGGKTPILGLEELEAMGFKIVAYPLSLLAVSVRAMENALHTLKEGEMPPPSSLPSFEEFKDIVGFNKYYAEEERYRTKGSVAQAAVSAAAEASVSDASILSDLSDASVMEVDGLGGEAREAEEETPAAEKDVREGMPVESKESDTAVEVEVVEGIVLAEGDDDGDSRGRQRTKRLPKGGRALRLKITGQNGAVKLETRFPADFIDNVASVIPGVAGVNLKKILDEAPIYGNEAEPGKTIVDIQDNGNRVQVFLE</sequence>
<evidence type="ECO:0000313" key="2">
    <source>
        <dbReference type="EMBL" id="GBG88532.1"/>
    </source>
</evidence>
<dbReference type="GO" id="GO:0003824">
    <property type="term" value="F:catalytic activity"/>
    <property type="evidence" value="ECO:0007669"/>
    <property type="project" value="InterPro"/>
</dbReference>
<dbReference type="Gramene" id="GBG88532">
    <property type="protein sequence ID" value="GBG88532"/>
    <property type="gene ID" value="CBR_g48002"/>
</dbReference>
<dbReference type="OrthoDB" id="1923844at2759"/>
<gene>
    <name evidence="2" type="ORF">CBR_g48002</name>
</gene>
<accession>A0A388M229</accession>
<evidence type="ECO:0008006" key="4">
    <source>
        <dbReference type="Google" id="ProtNLM"/>
    </source>
</evidence>
<protein>
    <recommendedName>
        <fullName evidence="4">Isocitrate lyase</fullName>
    </recommendedName>
</protein>
<name>A0A388M229_CHABU</name>
<dbReference type="AlphaFoldDB" id="A0A388M229"/>
<feature type="region of interest" description="Disordered" evidence="1">
    <location>
        <begin position="507"/>
        <end position="536"/>
    </location>
</feature>
<evidence type="ECO:0000256" key="1">
    <source>
        <dbReference type="SAM" id="MobiDB-lite"/>
    </source>
</evidence>
<evidence type="ECO:0000313" key="3">
    <source>
        <dbReference type="Proteomes" id="UP000265515"/>
    </source>
</evidence>
<dbReference type="InterPro" id="IPR015813">
    <property type="entry name" value="Pyrv/PenolPyrv_kinase-like_dom"/>
</dbReference>
<dbReference type="PANTHER" id="PTHR42905">
    <property type="entry name" value="PHOSPHOENOLPYRUVATE CARBOXYLASE"/>
    <property type="match status" value="1"/>
</dbReference>